<evidence type="ECO:0000313" key="9">
    <source>
        <dbReference type="Proteomes" id="UP000317365"/>
    </source>
</evidence>
<evidence type="ECO:0000259" key="7">
    <source>
        <dbReference type="PROSITE" id="PS51471"/>
    </source>
</evidence>
<reference evidence="9" key="1">
    <citation type="submission" date="2019-02" db="EMBL/GenBank/DDBJ databases">
        <title>Complete genome sequence of Rhodoferax sp. Gr-4.</title>
        <authorList>
            <person name="Jin L."/>
        </authorList>
    </citation>
    <scope>NUCLEOTIDE SEQUENCE [LARGE SCALE GENOMIC DNA]</scope>
    <source>
        <strain evidence="9">Gr-4</strain>
    </source>
</reference>
<dbReference type="NCBIfam" id="NF011930">
    <property type="entry name" value="PRK15401.1"/>
    <property type="match status" value="1"/>
</dbReference>
<feature type="binding site" evidence="6">
    <location>
        <position position="189"/>
    </location>
    <ligand>
        <name>Fe cation</name>
        <dbReference type="ChEBI" id="CHEBI:24875"/>
        <note>catalytic</note>
    </ligand>
</feature>
<feature type="binding site" evidence="5">
    <location>
        <position position="163"/>
    </location>
    <ligand>
        <name>substrate</name>
    </ligand>
</feature>
<keyword evidence="3" id="KW-0560">Oxidoreductase</keyword>
<dbReference type="InterPro" id="IPR005123">
    <property type="entry name" value="Oxoglu/Fe-dep_dioxygenase_dom"/>
</dbReference>
<evidence type="ECO:0000313" key="8">
    <source>
        <dbReference type="EMBL" id="QDL52955.1"/>
    </source>
</evidence>
<keyword evidence="1 6" id="KW-0479">Metal-binding</keyword>
<name>A0A515EJU7_9BURK</name>
<dbReference type="Pfam" id="PF13532">
    <property type="entry name" value="2OG-FeII_Oxy_2"/>
    <property type="match status" value="1"/>
</dbReference>
<dbReference type="GO" id="GO:0005737">
    <property type="term" value="C:cytoplasm"/>
    <property type="evidence" value="ECO:0007669"/>
    <property type="project" value="TreeGrafter"/>
</dbReference>
<feature type="binding site" evidence="5">
    <location>
        <begin position="206"/>
        <end position="212"/>
    </location>
    <ligand>
        <name>2-oxoglutarate</name>
        <dbReference type="ChEBI" id="CHEBI:16810"/>
    </ligand>
</feature>
<dbReference type="PANTHER" id="PTHR16557">
    <property type="entry name" value="ALKYLATED DNA REPAIR PROTEIN ALKB-RELATED"/>
    <property type="match status" value="1"/>
</dbReference>
<evidence type="ECO:0000256" key="2">
    <source>
        <dbReference type="ARBA" id="ARBA00022964"/>
    </source>
</evidence>
<accession>A0A515EJU7</accession>
<dbReference type="Gene3D" id="2.60.120.590">
    <property type="entry name" value="Alpha-ketoglutarate-dependent dioxygenase AlkB-like"/>
    <property type="match status" value="1"/>
</dbReference>
<dbReference type="GO" id="GO:0035516">
    <property type="term" value="F:broad specificity oxidative DNA demethylase activity"/>
    <property type="evidence" value="ECO:0007669"/>
    <property type="project" value="TreeGrafter"/>
</dbReference>
<dbReference type="GO" id="GO:0035515">
    <property type="term" value="F:oxidative RNA demethylase activity"/>
    <property type="evidence" value="ECO:0007669"/>
    <property type="project" value="TreeGrafter"/>
</dbReference>
<dbReference type="Proteomes" id="UP000317365">
    <property type="component" value="Chromosome"/>
</dbReference>
<evidence type="ECO:0000256" key="5">
    <source>
        <dbReference type="PIRSR" id="PIRSR604574-1"/>
    </source>
</evidence>
<dbReference type="SUPFAM" id="SSF51197">
    <property type="entry name" value="Clavaminate synthase-like"/>
    <property type="match status" value="1"/>
</dbReference>
<evidence type="ECO:0000256" key="4">
    <source>
        <dbReference type="ARBA" id="ARBA00023004"/>
    </source>
</evidence>
<dbReference type="AlphaFoldDB" id="A0A515EJU7"/>
<dbReference type="InterPro" id="IPR037151">
    <property type="entry name" value="AlkB-like_sf"/>
</dbReference>
<proteinExistence type="predicted"/>
<comment type="cofactor">
    <cofactor evidence="6">
        <name>Fe(2+)</name>
        <dbReference type="ChEBI" id="CHEBI:29033"/>
    </cofactor>
    <text evidence="6">Binds 1 Fe(2+) ion per subunit.</text>
</comment>
<keyword evidence="2" id="KW-0223">Dioxygenase</keyword>
<feature type="binding site" evidence="6">
    <location>
        <position position="133"/>
    </location>
    <ligand>
        <name>Fe cation</name>
        <dbReference type="ChEBI" id="CHEBI:24875"/>
        <note>catalytic</note>
    </ligand>
</feature>
<evidence type="ECO:0000256" key="1">
    <source>
        <dbReference type="ARBA" id="ARBA00022723"/>
    </source>
</evidence>
<dbReference type="GO" id="GO:0008198">
    <property type="term" value="F:ferrous iron binding"/>
    <property type="evidence" value="ECO:0007669"/>
    <property type="project" value="TreeGrafter"/>
</dbReference>
<organism evidence="8 9">
    <name type="scientific">Rhodoferax aquaticus</name>
    <dbReference type="NCBI Taxonomy" id="2527691"/>
    <lineage>
        <taxon>Bacteria</taxon>
        <taxon>Pseudomonadati</taxon>
        <taxon>Pseudomonadota</taxon>
        <taxon>Betaproteobacteria</taxon>
        <taxon>Burkholderiales</taxon>
        <taxon>Comamonadaceae</taxon>
        <taxon>Rhodoferax</taxon>
    </lineage>
</organism>
<sequence>MDLFDDLPLQDTAPQTIAPGAVLLPGLARAWDDALLHAVDTVLSQSPLQHLVTPGGYTMSVASTCCGPLGWVSDAQGYRYGALDPRSGQPWPAMPPVFMELAQAAATQAGYSGFQPDACLINEYVPGARLSLHQDKDEKDLRAPIVSVSLGLPAIFQFGTTQRNGPTQRLRLVHGDVVVWGGPSRLAFHGVLPLADGHHARVGRKRINVTFRQVRPKRQVQHDIN</sequence>
<dbReference type="KEGG" id="rhg:EXZ61_01520"/>
<feature type="binding site" evidence="6">
    <location>
        <position position="135"/>
    </location>
    <ligand>
        <name>Fe cation</name>
        <dbReference type="ChEBI" id="CHEBI:24875"/>
        <note>catalytic</note>
    </ligand>
</feature>
<dbReference type="PANTHER" id="PTHR16557:SF2">
    <property type="entry name" value="NUCLEIC ACID DIOXYGENASE ALKBH1"/>
    <property type="match status" value="1"/>
</dbReference>
<feature type="binding site" evidence="5">
    <location>
        <position position="71"/>
    </location>
    <ligand>
        <name>substrate</name>
    </ligand>
</feature>
<dbReference type="GO" id="GO:0035513">
    <property type="term" value="P:oxidative RNA demethylation"/>
    <property type="evidence" value="ECO:0007669"/>
    <property type="project" value="TreeGrafter"/>
</dbReference>
<dbReference type="InterPro" id="IPR004574">
    <property type="entry name" value="Alkb"/>
</dbReference>
<evidence type="ECO:0000256" key="6">
    <source>
        <dbReference type="PIRSR" id="PIRSR604574-2"/>
    </source>
</evidence>
<feature type="binding site" evidence="5">
    <location>
        <begin position="122"/>
        <end position="124"/>
    </location>
    <ligand>
        <name>2-oxoglutarate</name>
        <dbReference type="ChEBI" id="CHEBI:16810"/>
    </ligand>
</feature>
<dbReference type="RefSeq" id="WP_142808408.1">
    <property type="nucleotide sequence ID" value="NZ_CP036282.1"/>
</dbReference>
<keyword evidence="9" id="KW-1185">Reference proteome</keyword>
<evidence type="ECO:0000256" key="3">
    <source>
        <dbReference type="ARBA" id="ARBA00023002"/>
    </source>
</evidence>
<dbReference type="InterPro" id="IPR027450">
    <property type="entry name" value="AlkB-like"/>
</dbReference>
<gene>
    <name evidence="8" type="primary">alkB</name>
    <name evidence="8" type="ORF">EXZ61_01520</name>
</gene>
<protein>
    <submittedName>
        <fullName evidence="8">DNA oxidative demethylase AlkB</fullName>
    </submittedName>
</protein>
<feature type="binding site" evidence="5">
    <location>
        <begin position="78"/>
        <end position="80"/>
    </location>
    <ligand>
        <name>substrate</name>
    </ligand>
</feature>
<keyword evidence="4 6" id="KW-0408">Iron</keyword>
<dbReference type="PROSITE" id="PS51471">
    <property type="entry name" value="FE2OG_OXY"/>
    <property type="match status" value="1"/>
</dbReference>
<dbReference type="EMBL" id="CP036282">
    <property type="protein sequence ID" value="QDL52955.1"/>
    <property type="molecule type" value="Genomic_DNA"/>
</dbReference>
<feature type="binding site" evidence="5">
    <location>
        <position position="137"/>
    </location>
    <ligand>
        <name>substrate</name>
    </ligand>
</feature>
<reference evidence="9" key="2">
    <citation type="journal article" date="2020" name="Int. J. Syst. Evol. Microbiol.">
        <title>Genomic insights into a novel species Rhodoferax aquaticus sp. nov., isolated from freshwater.</title>
        <authorList>
            <person name="Li T."/>
            <person name="Zhuo Y."/>
            <person name="Jin C.Z."/>
            <person name="Wu X."/>
            <person name="Ko S.R."/>
            <person name="Jin F.J."/>
            <person name="Ahn C.Y."/>
            <person name="Oh H.M."/>
            <person name="Lee H.G."/>
            <person name="Jin L."/>
        </authorList>
    </citation>
    <scope>NUCLEOTIDE SEQUENCE [LARGE SCALE GENOMIC DNA]</scope>
    <source>
        <strain evidence="9">Gr-4</strain>
    </source>
</reference>
<feature type="domain" description="Fe2OG dioxygenase" evidence="7">
    <location>
        <begin position="115"/>
        <end position="215"/>
    </location>
</feature>